<sequence>MDFPQRLKSQRILRGWSQAKLAEELGTTPNTISVWERGISLPSPYFREKLCALLAMNARELGLVIEDEVQARASLETEQLTLNVQEVEAPVEPLGTAKAPGSTQAAGAGSLLRQGRLSFWQPASFIKRRWLLVACIILLLAGSGIGLTLLNAMRSSNPYMPYQGTLVLDDSLSGQDNRLNWMEGWNKNQASCQFKDGAYYSQQPQQGYFHACIAQKTDFSNFAYEVEMTLYEGDYGGIIFRAKDSLDDKYYLFRVATGGTFMLKQYLDGIDAHAVLLDQGHSSAFRAGFGQQNRLAVVAQNDLLTLYLNGQEVASVHDSSYLHGQIGVLAGNDTHAPARVAFTNAKVWSW</sequence>
<evidence type="ECO:0000259" key="2">
    <source>
        <dbReference type="PROSITE" id="PS50943"/>
    </source>
</evidence>
<dbReference type="RefSeq" id="WP_129891982.1">
    <property type="nucleotide sequence ID" value="NZ_CP035758.1"/>
</dbReference>
<proteinExistence type="predicted"/>
<dbReference type="SUPFAM" id="SSF47413">
    <property type="entry name" value="lambda repressor-like DNA-binding domains"/>
    <property type="match status" value="1"/>
</dbReference>
<dbReference type="AlphaFoldDB" id="A0A4P6JZV9"/>
<dbReference type="InterPro" id="IPR010982">
    <property type="entry name" value="Lambda_DNA-bd_dom_sf"/>
</dbReference>
<dbReference type="InterPro" id="IPR013320">
    <property type="entry name" value="ConA-like_dom_sf"/>
</dbReference>
<dbReference type="PROSITE" id="PS50943">
    <property type="entry name" value="HTH_CROC1"/>
    <property type="match status" value="1"/>
</dbReference>
<dbReference type="SUPFAM" id="SSF49899">
    <property type="entry name" value="Concanavalin A-like lectins/glucanases"/>
    <property type="match status" value="1"/>
</dbReference>
<dbReference type="GO" id="GO:0003677">
    <property type="term" value="F:DNA binding"/>
    <property type="evidence" value="ECO:0007669"/>
    <property type="project" value="InterPro"/>
</dbReference>
<feature type="transmembrane region" description="Helical" evidence="1">
    <location>
        <begin position="130"/>
        <end position="150"/>
    </location>
</feature>
<dbReference type="Pfam" id="PF01381">
    <property type="entry name" value="HTH_3"/>
    <property type="match status" value="1"/>
</dbReference>
<keyword evidence="4" id="KW-1185">Reference proteome</keyword>
<dbReference type="Proteomes" id="UP000290365">
    <property type="component" value="Chromosome"/>
</dbReference>
<dbReference type="EMBL" id="CP035758">
    <property type="protein sequence ID" value="QBD80920.1"/>
    <property type="molecule type" value="Genomic_DNA"/>
</dbReference>
<accession>A0A4P6JZV9</accession>
<dbReference type="Pfam" id="PF06439">
    <property type="entry name" value="3keto-disac_hyd"/>
    <property type="match status" value="1"/>
</dbReference>
<evidence type="ECO:0000256" key="1">
    <source>
        <dbReference type="SAM" id="Phobius"/>
    </source>
</evidence>
<reference evidence="3 4" key="1">
    <citation type="submission" date="2019-01" db="EMBL/GenBank/DDBJ databases">
        <title>Ktedonosporobacter rubrisoli SCAWS-G2.</title>
        <authorList>
            <person name="Huang Y."/>
            <person name="Yan B."/>
        </authorList>
    </citation>
    <scope>NUCLEOTIDE SEQUENCE [LARGE SCALE GENOMIC DNA]</scope>
    <source>
        <strain evidence="3 4">SCAWS-G2</strain>
    </source>
</reference>
<keyword evidence="1" id="KW-1133">Transmembrane helix</keyword>
<evidence type="ECO:0000313" key="3">
    <source>
        <dbReference type="EMBL" id="QBD80920.1"/>
    </source>
</evidence>
<dbReference type="InterPro" id="IPR001387">
    <property type="entry name" value="Cro/C1-type_HTH"/>
</dbReference>
<dbReference type="Gene3D" id="1.10.260.40">
    <property type="entry name" value="lambda repressor-like DNA-binding domains"/>
    <property type="match status" value="1"/>
</dbReference>
<name>A0A4P6JZV9_KTERU</name>
<dbReference type="SMART" id="SM00530">
    <property type="entry name" value="HTH_XRE"/>
    <property type="match status" value="1"/>
</dbReference>
<keyword evidence="1" id="KW-0472">Membrane</keyword>
<feature type="domain" description="HTH cro/C1-type" evidence="2">
    <location>
        <begin position="7"/>
        <end position="61"/>
    </location>
</feature>
<dbReference type="InterPro" id="IPR010496">
    <property type="entry name" value="AL/BT2_dom"/>
</dbReference>
<dbReference type="OrthoDB" id="8020935at2"/>
<dbReference type="Gene3D" id="2.60.120.560">
    <property type="entry name" value="Exo-inulinase, domain 1"/>
    <property type="match status" value="1"/>
</dbReference>
<protein>
    <submittedName>
        <fullName evidence="3">Helix-turn-helix domain-containing protein</fullName>
    </submittedName>
</protein>
<dbReference type="CDD" id="cd00093">
    <property type="entry name" value="HTH_XRE"/>
    <property type="match status" value="1"/>
</dbReference>
<gene>
    <name evidence="3" type="ORF">EPA93_35110</name>
</gene>
<organism evidence="3 4">
    <name type="scientific">Ktedonosporobacter rubrisoli</name>
    <dbReference type="NCBI Taxonomy" id="2509675"/>
    <lineage>
        <taxon>Bacteria</taxon>
        <taxon>Bacillati</taxon>
        <taxon>Chloroflexota</taxon>
        <taxon>Ktedonobacteria</taxon>
        <taxon>Ktedonobacterales</taxon>
        <taxon>Ktedonosporobacteraceae</taxon>
        <taxon>Ktedonosporobacter</taxon>
    </lineage>
</organism>
<keyword evidence="1" id="KW-0812">Transmembrane</keyword>
<dbReference type="GO" id="GO:0016787">
    <property type="term" value="F:hydrolase activity"/>
    <property type="evidence" value="ECO:0007669"/>
    <property type="project" value="InterPro"/>
</dbReference>
<evidence type="ECO:0000313" key="4">
    <source>
        <dbReference type="Proteomes" id="UP000290365"/>
    </source>
</evidence>
<dbReference type="KEGG" id="kbs:EPA93_35110"/>